<dbReference type="AlphaFoldDB" id="A0A2I2GS84"/>
<dbReference type="SUPFAM" id="SSF52317">
    <property type="entry name" value="Class I glutamine amidotransferase-like"/>
    <property type="match status" value="1"/>
</dbReference>
<dbReference type="RefSeq" id="XP_024711035.1">
    <property type="nucleotide sequence ID" value="XM_024850547.1"/>
</dbReference>
<dbReference type="Gene3D" id="3.40.50.880">
    <property type="match status" value="1"/>
</dbReference>
<organism evidence="1 2">
    <name type="scientific">Aspergillus steynii IBT 23096</name>
    <dbReference type="NCBI Taxonomy" id="1392250"/>
    <lineage>
        <taxon>Eukaryota</taxon>
        <taxon>Fungi</taxon>
        <taxon>Dikarya</taxon>
        <taxon>Ascomycota</taxon>
        <taxon>Pezizomycotina</taxon>
        <taxon>Eurotiomycetes</taxon>
        <taxon>Eurotiomycetidae</taxon>
        <taxon>Eurotiales</taxon>
        <taxon>Aspergillaceae</taxon>
        <taxon>Aspergillus</taxon>
        <taxon>Aspergillus subgen. Circumdati</taxon>
    </lineage>
</organism>
<evidence type="ECO:0008006" key="3">
    <source>
        <dbReference type="Google" id="ProtNLM"/>
    </source>
</evidence>
<dbReference type="EMBL" id="MSFO01000001">
    <property type="protein sequence ID" value="PLB55733.1"/>
    <property type="molecule type" value="Genomic_DNA"/>
</dbReference>
<evidence type="ECO:0000313" key="2">
    <source>
        <dbReference type="Proteomes" id="UP000234275"/>
    </source>
</evidence>
<dbReference type="Proteomes" id="UP000234275">
    <property type="component" value="Unassembled WGS sequence"/>
</dbReference>
<reference evidence="1 2" key="1">
    <citation type="submission" date="2016-12" db="EMBL/GenBank/DDBJ databases">
        <title>The genomes of Aspergillus section Nigri reveals drivers in fungal speciation.</title>
        <authorList>
            <consortium name="DOE Joint Genome Institute"/>
            <person name="Vesth T.C."/>
            <person name="Nybo J."/>
            <person name="Theobald S."/>
            <person name="Brandl J."/>
            <person name="Frisvad J.C."/>
            <person name="Nielsen K.F."/>
            <person name="Lyhne E.K."/>
            <person name="Kogle M.E."/>
            <person name="Kuo A."/>
            <person name="Riley R."/>
            <person name="Clum A."/>
            <person name="Nolan M."/>
            <person name="Lipzen A."/>
            <person name="Salamov A."/>
            <person name="Henrissat B."/>
            <person name="Wiebenga A."/>
            <person name="De Vries R.P."/>
            <person name="Grigoriev I.V."/>
            <person name="Mortensen U.H."/>
            <person name="Andersen M.R."/>
            <person name="Baker S.E."/>
        </authorList>
    </citation>
    <scope>NUCLEOTIDE SEQUENCE [LARGE SCALE GENOMIC DNA]</scope>
    <source>
        <strain evidence="1 2">IBT 23096</strain>
    </source>
</reference>
<keyword evidence="2" id="KW-1185">Reference proteome</keyword>
<dbReference type="CDD" id="cd01741">
    <property type="entry name" value="GATase1_1"/>
    <property type="match status" value="1"/>
</dbReference>
<protein>
    <recommendedName>
        <fullName evidence="3">Class I glutamine amidotransferase-like protein</fullName>
    </recommendedName>
</protein>
<gene>
    <name evidence="1" type="ORF">P170DRAFT_443458</name>
</gene>
<comment type="caution">
    <text evidence="1">The sequence shown here is derived from an EMBL/GenBank/DDBJ whole genome shotgun (WGS) entry which is preliminary data.</text>
</comment>
<dbReference type="GO" id="GO:0005829">
    <property type="term" value="C:cytosol"/>
    <property type="evidence" value="ECO:0007669"/>
    <property type="project" value="TreeGrafter"/>
</dbReference>
<dbReference type="STRING" id="1392250.A0A2I2GS84"/>
<dbReference type="VEuPathDB" id="FungiDB:P170DRAFT_443458"/>
<dbReference type="InterPro" id="IPR029062">
    <property type="entry name" value="Class_I_gatase-like"/>
</dbReference>
<dbReference type="GO" id="GO:0005634">
    <property type="term" value="C:nucleus"/>
    <property type="evidence" value="ECO:0007669"/>
    <property type="project" value="TreeGrafter"/>
</dbReference>
<dbReference type="OrthoDB" id="1669814at2759"/>
<dbReference type="PANTHER" id="PTHR42695">
    <property type="entry name" value="GLUTAMINE AMIDOTRANSFERASE YLR126C-RELATED"/>
    <property type="match status" value="1"/>
</dbReference>
<dbReference type="GeneID" id="36558246"/>
<accession>A0A2I2GS84</accession>
<dbReference type="InterPro" id="IPR044992">
    <property type="entry name" value="ChyE-like"/>
</dbReference>
<proteinExistence type="predicted"/>
<dbReference type="PANTHER" id="PTHR42695:SF6">
    <property type="entry name" value="GLUTAMINE AMIDOTRANSFERASE DOMAIN-CONTAINING PROTEIN"/>
    <property type="match status" value="1"/>
</dbReference>
<sequence length="309" mass="33791">MALPIHVAILDLDVPVPAIYNTRGLYSSIFRRLLESAASRLNATRTRPIAIHTSAWDLIGGNYPPLSSFLTSPPTHSSSEDTQSTNPLALPISAILLTGSAPAAYETATYPWIAPLADFLSLVYNDYPHVKIFGSCFGHQILAQTLLSPPLRNELCPDGREMGLVPISLTGEFRDSFPALRDRLPGDGEKMRLQMIHGDWVVPASGARDAVVLPAPWMNVGSSEACPIQGLYCPKRVLSYQGHFEFDAVVNAETCREFGRRAAWKPELMVEWLRLIELGKGKSEGEDEDDAKVAAEVVVLFFAGEDSPS</sequence>
<name>A0A2I2GS84_9EURO</name>
<evidence type="ECO:0000313" key="1">
    <source>
        <dbReference type="EMBL" id="PLB55733.1"/>
    </source>
</evidence>